<feature type="domain" description="GtrA/DPMS transmembrane" evidence="7">
    <location>
        <begin position="13"/>
        <end position="142"/>
    </location>
</feature>
<keyword evidence="4 6" id="KW-1133">Transmembrane helix</keyword>
<feature type="transmembrane region" description="Helical" evidence="6">
    <location>
        <begin position="119"/>
        <end position="136"/>
    </location>
</feature>
<sequence length="167" mass="17890">METWKRRGKEGLRFAEVGAAATLVSLLLFNLLLHGIWIYDDPWLSGWPVTAYVLANTVGMGVAYVGSRTWAFRGRETQDKDGGVVKFVVINVATMTIPIACLGISRGVLGLDDALSDNVSANLIGLGLSQVARFYLFRRYVFVRPAAPAPAAPATPATATPVARPAA</sequence>
<evidence type="ECO:0000256" key="2">
    <source>
        <dbReference type="ARBA" id="ARBA00009399"/>
    </source>
</evidence>
<dbReference type="PANTHER" id="PTHR38459">
    <property type="entry name" value="PROPHAGE BACTOPRENOL-LINKED GLUCOSE TRANSLOCASE HOMOLOG"/>
    <property type="match status" value="1"/>
</dbReference>
<dbReference type="InterPro" id="IPR007267">
    <property type="entry name" value="GtrA_DPMS_TM"/>
</dbReference>
<evidence type="ECO:0000259" key="7">
    <source>
        <dbReference type="Pfam" id="PF04138"/>
    </source>
</evidence>
<evidence type="ECO:0000256" key="5">
    <source>
        <dbReference type="ARBA" id="ARBA00023136"/>
    </source>
</evidence>
<dbReference type="PANTHER" id="PTHR38459:SF1">
    <property type="entry name" value="PROPHAGE BACTOPRENOL-LINKED GLUCOSE TRANSLOCASE HOMOLOG"/>
    <property type="match status" value="1"/>
</dbReference>
<keyword evidence="3 6" id="KW-0812">Transmembrane</keyword>
<evidence type="ECO:0000313" key="9">
    <source>
        <dbReference type="Proteomes" id="UP001501612"/>
    </source>
</evidence>
<organism evidence="8 9">
    <name type="scientific">Nocardioides lentus</name>
    <dbReference type="NCBI Taxonomy" id="338077"/>
    <lineage>
        <taxon>Bacteria</taxon>
        <taxon>Bacillati</taxon>
        <taxon>Actinomycetota</taxon>
        <taxon>Actinomycetes</taxon>
        <taxon>Propionibacteriales</taxon>
        <taxon>Nocardioidaceae</taxon>
        <taxon>Nocardioides</taxon>
    </lineage>
</organism>
<dbReference type="Proteomes" id="UP001501612">
    <property type="component" value="Unassembled WGS sequence"/>
</dbReference>
<evidence type="ECO:0000256" key="6">
    <source>
        <dbReference type="SAM" id="Phobius"/>
    </source>
</evidence>
<evidence type="ECO:0000256" key="4">
    <source>
        <dbReference type="ARBA" id="ARBA00022989"/>
    </source>
</evidence>
<evidence type="ECO:0000313" key="8">
    <source>
        <dbReference type="EMBL" id="GAA1925727.1"/>
    </source>
</evidence>
<dbReference type="Pfam" id="PF04138">
    <property type="entry name" value="GtrA_DPMS_TM"/>
    <property type="match status" value="1"/>
</dbReference>
<comment type="caution">
    <text evidence="8">The sequence shown here is derived from an EMBL/GenBank/DDBJ whole genome shotgun (WGS) entry which is preliminary data.</text>
</comment>
<gene>
    <name evidence="8" type="ORF">GCM10009737_29360</name>
</gene>
<dbReference type="RefSeq" id="WP_344008319.1">
    <property type="nucleotide sequence ID" value="NZ_BAAAMY010000007.1"/>
</dbReference>
<protein>
    <recommendedName>
        <fullName evidence="7">GtrA/DPMS transmembrane domain-containing protein</fullName>
    </recommendedName>
</protein>
<proteinExistence type="inferred from homology"/>
<evidence type="ECO:0000256" key="3">
    <source>
        <dbReference type="ARBA" id="ARBA00022692"/>
    </source>
</evidence>
<feature type="transmembrane region" description="Helical" evidence="6">
    <location>
        <begin position="12"/>
        <end position="39"/>
    </location>
</feature>
<comment type="similarity">
    <text evidence="2">Belongs to the GtrA family.</text>
</comment>
<dbReference type="EMBL" id="BAAAMY010000007">
    <property type="protein sequence ID" value="GAA1925727.1"/>
    <property type="molecule type" value="Genomic_DNA"/>
</dbReference>
<dbReference type="InterPro" id="IPR051401">
    <property type="entry name" value="GtrA_CellWall_Glycosyl"/>
</dbReference>
<feature type="transmembrane region" description="Helical" evidence="6">
    <location>
        <begin position="45"/>
        <end position="66"/>
    </location>
</feature>
<feature type="transmembrane region" description="Helical" evidence="6">
    <location>
        <begin position="87"/>
        <end position="107"/>
    </location>
</feature>
<keyword evidence="5 6" id="KW-0472">Membrane</keyword>
<keyword evidence="9" id="KW-1185">Reference proteome</keyword>
<accession>A0ABN2PP47</accession>
<reference evidence="8 9" key="1">
    <citation type="journal article" date="2019" name="Int. J. Syst. Evol. Microbiol.">
        <title>The Global Catalogue of Microorganisms (GCM) 10K type strain sequencing project: providing services to taxonomists for standard genome sequencing and annotation.</title>
        <authorList>
            <consortium name="The Broad Institute Genomics Platform"/>
            <consortium name="The Broad Institute Genome Sequencing Center for Infectious Disease"/>
            <person name="Wu L."/>
            <person name="Ma J."/>
        </authorList>
    </citation>
    <scope>NUCLEOTIDE SEQUENCE [LARGE SCALE GENOMIC DNA]</scope>
    <source>
        <strain evidence="8 9">JCM 14046</strain>
    </source>
</reference>
<evidence type="ECO:0000256" key="1">
    <source>
        <dbReference type="ARBA" id="ARBA00004141"/>
    </source>
</evidence>
<comment type="subcellular location">
    <subcellularLocation>
        <location evidence="1">Membrane</location>
        <topology evidence="1">Multi-pass membrane protein</topology>
    </subcellularLocation>
</comment>
<name>A0ABN2PP47_9ACTN</name>